<protein>
    <submittedName>
        <fullName evidence="2">Relaxase/mobilization nuclease domain-containing protein</fullName>
    </submittedName>
</protein>
<evidence type="ECO:0000313" key="2">
    <source>
        <dbReference type="EMBL" id="MEQ2359192.1"/>
    </source>
</evidence>
<evidence type="ECO:0000313" key="3">
    <source>
        <dbReference type="Proteomes" id="UP001446032"/>
    </source>
</evidence>
<accession>A0ABV1AN28</accession>
<dbReference type="RefSeq" id="WP_173721356.1">
    <property type="nucleotide sequence ID" value="NZ_JBBMEI010000042.1"/>
</dbReference>
<gene>
    <name evidence="2" type="ORF">WMO75_12815</name>
</gene>
<reference evidence="2 3" key="1">
    <citation type="submission" date="2024-03" db="EMBL/GenBank/DDBJ databases">
        <title>Human intestinal bacterial collection.</title>
        <authorList>
            <person name="Pauvert C."/>
            <person name="Hitch T.C.A."/>
            <person name="Clavel T."/>
        </authorList>
    </citation>
    <scope>NUCLEOTIDE SEQUENCE [LARGE SCALE GENOMIC DNA]</scope>
    <source>
        <strain evidence="2 3">CLA-AA-H95</strain>
    </source>
</reference>
<dbReference type="Pfam" id="PF03432">
    <property type="entry name" value="Relaxase"/>
    <property type="match status" value="1"/>
</dbReference>
<dbReference type="InterPro" id="IPR005094">
    <property type="entry name" value="Endonuclease_MobA/VirD2"/>
</dbReference>
<organism evidence="2 3">
    <name type="scientific">Blautia intestinihominis</name>
    <dbReference type="NCBI Taxonomy" id="3133152"/>
    <lineage>
        <taxon>Bacteria</taxon>
        <taxon>Bacillati</taxon>
        <taxon>Bacillota</taxon>
        <taxon>Clostridia</taxon>
        <taxon>Lachnospirales</taxon>
        <taxon>Lachnospiraceae</taxon>
        <taxon>Blautia</taxon>
    </lineage>
</organism>
<dbReference type="EMBL" id="JBBMEI010000042">
    <property type="protein sequence ID" value="MEQ2359192.1"/>
    <property type="molecule type" value="Genomic_DNA"/>
</dbReference>
<name>A0ABV1AN28_9FIRM</name>
<dbReference type="Proteomes" id="UP001446032">
    <property type="component" value="Unassembled WGS sequence"/>
</dbReference>
<evidence type="ECO:0000259" key="1">
    <source>
        <dbReference type="Pfam" id="PF03432"/>
    </source>
</evidence>
<comment type="caution">
    <text evidence="2">The sequence shown here is derived from an EMBL/GenBank/DDBJ whole genome shotgun (WGS) entry which is preliminary data.</text>
</comment>
<feature type="domain" description="MobA/VirD2-like nuclease" evidence="1">
    <location>
        <begin position="19"/>
        <end position="154"/>
    </location>
</feature>
<keyword evidence="3" id="KW-1185">Reference proteome</keyword>
<sequence>MAVTKIHGIKTTVDKAIEYICNPDKTDEKIYISSFACAPETAALDFKYTLDHTTEQNFSDGQDKENKAFHLIQAFLPEEVSYEEAHAIGKELADNLLQGKYSYVLTTHIDKGHVHNHLIFCAADNIEHKHYHDCKQSYWEIRKLSDQLCQEHGLSVIEPDGKRGMKYNEWTANKNDAGWKSQIRKDINQAIKAVSSYEEFLALMKAKGYEMKGTEISENGGKYITFRPVGKDRPVRGSTKSLGKNFTKERIKERIENKRQHTPMPYKRKRIIDTASDPKFTENIGLKKWAAKENLKIASETYSKMIAHDIHNFAELDSRIRFLQEQTKNSNCTIISLEHQMQELAEMIKYAEQYQENKPYNDRYETVKDKDRFLRKYESQLILFSGAERMLQRDGIAPARMNVGKLKQTYNDLLSRKNELFKQHKTEKAEIAELELIRQNMEKYLNIASPEVPKELPLTTPEI</sequence>
<proteinExistence type="predicted"/>